<dbReference type="InterPro" id="IPR003423">
    <property type="entry name" value="OMP_efflux"/>
</dbReference>
<keyword evidence="8" id="KW-0175">Coiled coil</keyword>
<evidence type="ECO:0000313" key="10">
    <source>
        <dbReference type="EMBL" id="GAB56704.1"/>
    </source>
</evidence>
<evidence type="ECO:0000256" key="3">
    <source>
        <dbReference type="ARBA" id="ARBA00022448"/>
    </source>
</evidence>
<dbReference type="STRING" id="56804.BAE46_04620"/>
<reference evidence="10 11" key="2">
    <citation type="journal article" date="2017" name="Antonie Van Leeuwenhoek">
        <title>Rhizobium rhizosphaerae sp. nov., a novel species isolated from rice rhizosphere.</title>
        <authorList>
            <person name="Zhao J.J."/>
            <person name="Zhang J."/>
            <person name="Zhang R.J."/>
            <person name="Zhang C.W."/>
            <person name="Yin H.Q."/>
            <person name="Zhang X.X."/>
        </authorList>
    </citation>
    <scope>NUCLEOTIDE SEQUENCE [LARGE SCALE GENOMIC DNA]</scope>
    <source>
        <strain evidence="10 11">ACAM 611</strain>
    </source>
</reference>
<feature type="chain" id="PRO_5003598287" evidence="9">
    <location>
        <begin position="41"/>
        <end position="489"/>
    </location>
</feature>
<keyword evidence="3" id="KW-0813">Transport</keyword>
<dbReference type="SUPFAM" id="SSF56954">
    <property type="entry name" value="Outer membrane efflux proteins (OEP)"/>
    <property type="match status" value="1"/>
</dbReference>
<evidence type="ECO:0000256" key="2">
    <source>
        <dbReference type="ARBA" id="ARBA00007613"/>
    </source>
</evidence>
<keyword evidence="9" id="KW-0732">Signal</keyword>
<evidence type="ECO:0000256" key="4">
    <source>
        <dbReference type="ARBA" id="ARBA00022452"/>
    </source>
</evidence>
<evidence type="ECO:0000256" key="7">
    <source>
        <dbReference type="ARBA" id="ARBA00023237"/>
    </source>
</evidence>
<keyword evidence="5" id="KW-0812">Transmembrane</keyword>
<comment type="similarity">
    <text evidence="2">Belongs to the outer membrane factor (OMF) (TC 1.B.17) family.</text>
</comment>
<accession>H5TEH7</accession>
<keyword evidence="7" id="KW-0998">Cell outer membrane</keyword>
<dbReference type="Pfam" id="PF02321">
    <property type="entry name" value="OEP"/>
    <property type="match status" value="2"/>
</dbReference>
<evidence type="ECO:0000256" key="5">
    <source>
        <dbReference type="ARBA" id="ARBA00022692"/>
    </source>
</evidence>
<evidence type="ECO:0000256" key="1">
    <source>
        <dbReference type="ARBA" id="ARBA00004442"/>
    </source>
</evidence>
<dbReference type="PANTHER" id="PTHR30026">
    <property type="entry name" value="OUTER MEMBRANE PROTEIN TOLC"/>
    <property type="match status" value="1"/>
</dbReference>
<organism evidence="10 11">
    <name type="scientific">Glaciecola punicea ACAM 611</name>
    <dbReference type="NCBI Taxonomy" id="1121923"/>
    <lineage>
        <taxon>Bacteria</taxon>
        <taxon>Pseudomonadati</taxon>
        <taxon>Pseudomonadota</taxon>
        <taxon>Gammaproteobacteria</taxon>
        <taxon>Alteromonadales</taxon>
        <taxon>Alteromonadaceae</taxon>
        <taxon>Glaciecola</taxon>
    </lineage>
</organism>
<dbReference type="GO" id="GO:0015288">
    <property type="term" value="F:porin activity"/>
    <property type="evidence" value="ECO:0007669"/>
    <property type="project" value="TreeGrafter"/>
</dbReference>
<dbReference type="GO" id="GO:0009279">
    <property type="term" value="C:cell outer membrane"/>
    <property type="evidence" value="ECO:0007669"/>
    <property type="project" value="UniProtKB-SubCell"/>
</dbReference>
<dbReference type="PANTHER" id="PTHR30026:SF20">
    <property type="entry name" value="OUTER MEMBRANE PROTEIN TOLC"/>
    <property type="match status" value="1"/>
</dbReference>
<evidence type="ECO:0000256" key="8">
    <source>
        <dbReference type="SAM" id="Coils"/>
    </source>
</evidence>
<protein>
    <submittedName>
        <fullName evidence="10">Outer membrane channel protein TolC</fullName>
    </submittedName>
</protein>
<proteinExistence type="inferred from homology"/>
<comment type="caution">
    <text evidence="10">The sequence shown here is derived from an EMBL/GenBank/DDBJ whole genome shotgun (WGS) entry which is preliminary data.</text>
</comment>
<reference evidence="10 11" key="1">
    <citation type="journal article" date="2012" name="J. Bacteriol.">
        <title>Genome sequence of proteorhodopsin-containing sea ice bacterium Glaciecola punicea ACAM 611T.</title>
        <authorList>
            <person name="Qin Q.-L."/>
            <person name="Xie B.-B."/>
            <person name="Shu Y.-L."/>
            <person name="Rong J.-C."/>
            <person name="Zhao D.-L."/>
            <person name="Zhang X.-Y."/>
            <person name="Chen X.-L."/>
            <person name="Zhou B.-C."/>
            <person name="Zhanga Y.-Z."/>
        </authorList>
    </citation>
    <scope>NUCLEOTIDE SEQUENCE [LARGE SCALE GENOMIC DNA]</scope>
    <source>
        <strain evidence="10 11">ACAM 611</strain>
    </source>
</reference>
<feature type="signal peptide" evidence="9">
    <location>
        <begin position="1"/>
        <end position="40"/>
    </location>
</feature>
<dbReference type="Gene3D" id="1.20.1600.10">
    <property type="entry name" value="Outer membrane efflux proteins (OEP)"/>
    <property type="match status" value="1"/>
</dbReference>
<dbReference type="AlphaFoldDB" id="H5TEH7"/>
<dbReference type="GO" id="GO:0015562">
    <property type="term" value="F:efflux transmembrane transporter activity"/>
    <property type="evidence" value="ECO:0007669"/>
    <property type="project" value="InterPro"/>
</dbReference>
<dbReference type="EMBL" id="BAET01000031">
    <property type="protein sequence ID" value="GAB56704.1"/>
    <property type="molecule type" value="Genomic_DNA"/>
</dbReference>
<dbReference type="Proteomes" id="UP000053586">
    <property type="component" value="Unassembled WGS sequence"/>
</dbReference>
<keyword evidence="11" id="KW-1185">Reference proteome</keyword>
<dbReference type="eggNOG" id="COG1538">
    <property type="taxonomic scope" value="Bacteria"/>
</dbReference>
<evidence type="ECO:0000313" key="11">
    <source>
        <dbReference type="Proteomes" id="UP000053586"/>
    </source>
</evidence>
<dbReference type="InterPro" id="IPR010130">
    <property type="entry name" value="T1SS_OMP_TolC"/>
</dbReference>
<gene>
    <name evidence="10" type="primary">tolC</name>
    <name evidence="10" type="ORF">GPUN_2589</name>
</gene>
<dbReference type="InterPro" id="IPR051906">
    <property type="entry name" value="TolC-like"/>
</dbReference>
<dbReference type="NCBIfam" id="TIGR01844">
    <property type="entry name" value="type_I_sec_TolC"/>
    <property type="match status" value="1"/>
</dbReference>
<name>H5TEH7_9ALTE</name>
<evidence type="ECO:0000256" key="6">
    <source>
        <dbReference type="ARBA" id="ARBA00023136"/>
    </source>
</evidence>
<sequence length="489" mass="53692">MTYTTRNIRVNPYNTAEHPSMKKTFISLVIGLTLSSSAFADDLATVYELAQANDPIVNRAKAQKDAAYEGIDISRANLLPQITGSISYSDGTRETEINQPVFDANNNPVVDENGGRVVINAIAEVETTGINYGIDLNMSLYDHANWLGMDRAELIAQQSDAVLGATLQSLMLRTVNAYLAVLREQDNVEFVKAELEAIERQLEQTKQRFEVGLTAITDVHEAQANFDNTVARQIRAENLLEERLEQLREITGKYHDQIAVLDTQIFTAVQPDPSTASAWLDLAKESNLNLLAQRFLKDVAKEEIALAKSGHYPTLRFGASFDVNDSETVFNGGQASQPGALNRSSIGLTLNIPIYQGGRVSASTRQARANYVIASENLELTYRQMVRQVRSSFNDVNASIATIRALEQSVVSANSALQATEAGFDVGTRTIVDVLNSTRNLFDARRNLADARYNFIAAIVSLKEASGTLTQQDLMDINRVLKPAPAAQS</sequence>
<dbReference type="GO" id="GO:1990281">
    <property type="term" value="C:efflux pump complex"/>
    <property type="evidence" value="ECO:0007669"/>
    <property type="project" value="TreeGrafter"/>
</dbReference>
<feature type="coiled-coil region" evidence="8">
    <location>
        <begin position="181"/>
        <end position="250"/>
    </location>
</feature>
<dbReference type="NCBIfam" id="NF007002">
    <property type="entry name" value="PRK09465.1"/>
    <property type="match status" value="1"/>
</dbReference>
<keyword evidence="4" id="KW-1134">Transmembrane beta strand</keyword>
<keyword evidence="6" id="KW-0472">Membrane</keyword>
<dbReference type="InterPro" id="IPR058622">
    <property type="entry name" value="TolC"/>
</dbReference>
<evidence type="ECO:0000256" key="9">
    <source>
        <dbReference type="SAM" id="SignalP"/>
    </source>
</evidence>
<comment type="subcellular location">
    <subcellularLocation>
        <location evidence="1">Cell outer membrane</location>
    </subcellularLocation>
</comment>